<keyword evidence="2" id="KW-1185">Reference proteome</keyword>
<accession>A0A3E0A5P6</accession>
<dbReference type="AlphaFoldDB" id="A0A3E0A5P6"/>
<evidence type="ECO:0000313" key="1">
    <source>
        <dbReference type="EMBL" id="REG06091.1"/>
    </source>
</evidence>
<sequence>MNNYEKELMQLETGSNVLIIGYKSALDLIFDFGLNLLPAVPETQFKKHYADDYFGQTWMLPTIHGQAEKVKDALMKKMPAPLEKHFLILQIANGSFETKWIQILIDIPNGSMIVARIYKTEKDIRAVINRDLFVKERLMAIGLKIGFSIESLISKS</sequence>
<gene>
    <name evidence="1" type="ORF">DFR64_2519</name>
</gene>
<dbReference type="RefSeq" id="WP_116225794.1">
    <property type="nucleotide sequence ID" value="NZ_AP018437.1"/>
</dbReference>
<proteinExistence type="predicted"/>
<reference evidence="1 2" key="1">
    <citation type="submission" date="2018-08" db="EMBL/GenBank/DDBJ databases">
        <title>Genomic Encyclopedia of Type Strains, Phase IV (KMG-IV): sequencing the most valuable type-strain genomes for metagenomic binning, comparative biology and taxonomic classification.</title>
        <authorList>
            <person name="Goeker M."/>
        </authorList>
    </citation>
    <scope>NUCLEOTIDE SEQUENCE [LARGE SCALE GENOMIC DNA]</scope>
    <source>
        <strain evidence="1 2">DSM 23923</strain>
    </source>
</reference>
<protein>
    <submittedName>
        <fullName evidence="1">Uncharacterized protein</fullName>
    </submittedName>
</protein>
<evidence type="ECO:0000313" key="2">
    <source>
        <dbReference type="Proteomes" id="UP000256388"/>
    </source>
</evidence>
<comment type="caution">
    <text evidence="1">The sequence shown here is derived from an EMBL/GenBank/DDBJ whole genome shotgun (WGS) entry which is preliminary data.</text>
</comment>
<name>A0A3E0A5P6_9CHLR</name>
<dbReference type="Proteomes" id="UP000256388">
    <property type="component" value="Unassembled WGS sequence"/>
</dbReference>
<organism evidence="1 2">
    <name type="scientific">Pelolinea submarina</name>
    <dbReference type="NCBI Taxonomy" id="913107"/>
    <lineage>
        <taxon>Bacteria</taxon>
        <taxon>Bacillati</taxon>
        <taxon>Chloroflexota</taxon>
        <taxon>Anaerolineae</taxon>
        <taxon>Anaerolineales</taxon>
        <taxon>Anaerolineaceae</taxon>
        <taxon>Pelolinea</taxon>
    </lineage>
</organism>
<dbReference type="EMBL" id="QUMS01000004">
    <property type="protein sequence ID" value="REG06091.1"/>
    <property type="molecule type" value="Genomic_DNA"/>
</dbReference>